<evidence type="ECO:0008006" key="3">
    <source>
        <dbReference type="Google" id="ProtNLM"/>
    </source>
</evidence>
<organism evidence="1 2">
    <name type="scientific">Pedosphaera parvula (strain Ellin514)</name>
    <dbReference type="NCBI Taxonomy" id="320771"/>
    <lineage>
        <taxon>Bacteria</taxon>
        <taxon>Pseudomonadati</taxon>
        <taxon>Verrucomicrobiota</taxon>
        <taxon>Pedosphaerae</taxon>
        <taxon>Pedosphaerales</taxon>
        <taxon>Pedosphaeraceae</taxon>
        <taxon>Pedosphaera</taxon>
    </lineage>
</organism>
<evidence type="ECO:0000313" key="1">
    <source>
        <dbReference type="EMBL" id="EEF59668.1"/>
    </source>
</evidence>
<accession>B9XKJ8</accession>
<protein>
    <recommendedName>
        <fullName evidence="3">GxxExxY protein</fullName>
    </recommendedName>
</protein>
<dbReference type="Proteomes" id="UP000003688">
    <property type="component" value="Unassembled WGS sequence"/>
</dbReference>
<dbReference type="OrthoDB" id="9806869at2"/>
<dbReference type="InterPro" id="IPR026350">
    <property type="entry name" value="GxxExxY"/>
</dbReference>
<dbReference type="Pfam" id="PF13366">
    <property type="entry name" value="PDDEXK_3"/>
    <property type="match status" value="1"/>
</dbReference>
<dbReference type="EMBL" id="ABOX02000025">
    <property type="protein sequence ID" value="EEF59668.1"/>
    <property type="molecule type" value="Genomic_DNA"/>
</dbReference>
<dbReference type="RefSeq" id="WP_007416341.1">
    <property type="nucleotide sequence ID" value="NZ_ABOX02000025.1"/>
</dbReference>
<keyword evidence="2" id="KW-1185">Reference proteome</keyword>
<name>B9XKJ8_PEDPL</name>
<reference evidence="1 2" key="1">
    <citation type="journal article" date="2011" name="J. Bacteriol.">
        <title>Genome sequence of 'Pedosphaera parvula' Ellin514, an aerobic Verrucomicrobial isolate from pasture soil.</title>
        <authorList>
            <person name="Kant R."/>
            <person name="van Passel M.W."/>
            <person name="Sangwan P."/>
            <person name="Palva A."/>
            <person name="Lucas S."/>
            <person name="Copeland A."/>
            <person name="Lapidus A."/>
            <person name="Glavina Del Rio T."/>
            <person name="Dalin E."/>
            <person name="Tice H."/>
            <person name="Bruce D."/>
            <person name="Goodwin L."/>
            <person name="Pitluck S."/>
            <person name="Chertkov O."/>
            <person name="Larimer F.W."/>
            <person name="Land M.L."/>
            <person name="Hauser L."/>
            <person name="Brettin T.S."/>
            <person name="Detter J.C."/>
            <person name="Han S."/>
            <person name="de Vos W.M."/>
            <person name="Janssen P.H."/>
            <person name="Smidt H."/>
        </authorList>
    </citation>
    <scope>NUCLEOTIDE SEQUENCE [LARGE SCALE GENOMIC DNA]</scope>
    <source>
        <strain evidence="1 2">Ellin514</strain>
    </source>
</reference>
<proteinExistence type="predicted"/>
<dbReference type="STRING" id="320771.Cflav_PD2657"/>
<dbReference type="NCBIfam" id="TIGR04256">
    <property type="entry name" value="GxxExxY"/>
    <property type="match status" value="1"/>
</dbReference>
<sequence>METDELTGKIIGAAMKVHRVLGTGFVESVYEKALLHEFRKEGVCVESQKPLLVYYDGIVVGEFVADIIVEKRVVVELKAIQCLGQIHEVQTVNYLTATKLDTGLLINFGAASLEFKRKFRTNPSANKPFSL</sequence>
<dbReference type="AlphaFoldDB" id="B9XKJ8"/>
<gene>
    <name evidence="1" type="ORF">Cflav_PD2657</name>
</gene>
<comment type="caution">
    <text evidence="1">The sequence shown here is derived from an EMBL/GenBank/DDBJ whole genome shotgun (WGS) entry which is preliminary data.</text>
</comment>
<evidence type="ECO:0000313" key="2">
    <source>
        <dbReference type="Proteomes" id="UP000003688"/>
    </source>
</evidence>